<organism evidence="1 2">
    <name type="scientific">Trypanosoma rangeli</name>
    <dbReference type="NCBI Taxonomy" id="5698"/>
    <lineage>
        <taxon>Eukaryota</taxon>
        <taxon>Discoba</taxon>
        <taxon>Euglenozoa</taxon>
        <taxon>Kinetoplastea</taxon>
        <taxon>Metakinetoplastina</taxon>
        <taxon>Trypanosomatida</taxon>
        <taxon>Trypanosomatidae</taxon>
        <taxon>Trypanosoma</taxon>
        <taxon>Herpetosoma</taxon>
    </lineage>
</organism>
<dbReference type="EMBL" id="MKGL01000306">
    <property type="protein sequence ID" value="RNF00800.1"/>
    <property type="molecule type" value="Genomic_DNA"/>
</dbReference>
<evidence type="ECO:0000313" key="2">
    <source>
        <dbReference type="Proteomes" id="UP000283634"/>
    </source>
</evidence>
<dbReference type="Proteomes" id="UP000283634">
    <property type="component" value="Unassembled WGS sequence"/>
</dbReference>
<name>A0A3S5IQK5_TRYRA</name>
<keyword evidence="2" id="KW-1185">Reference proteome</keyword>
<gene>
    <name evidence="1" type="ORF">TraAM80_07383</name>
</gene>
<dbReference type="RefSeq" id="XP_029235966.1">
    <property type="nucleotide sequence ID" value="XM_029384178.1"/>
</dbReference>
<sequence length="123" mass="13441">MSFFSTALPLWFGRIQRLVGSMPVETAPSSAKPPVVTCCETVERLTSFFVCATQVAVADVCGDVLFVLIATAGGEEELALFVLHSCVENKKCCSRPTSLNCDKELLRDTSQRRRLSLLVISLL</sequence>
<reference evidence="1 2" key="1">
    <citation type="journal article" date="2018" name="BMC Genomics">
        <title>Genomic comparison of Trypanosoma conorhini and Trypanosoma rangeli to Trypanosoma cruzi strains of high and low virulence.</title>
        <authorList>
            <person name="Bradwell K.R."/>
            <person name="Koparde V.N."/>
            <person name="Matveyev A.V."/>
            <person name="Serrano M.G."/>
            <person name="Alves J.M."/>
            <person name="Parikh H."/>
            <person name="Huang B."/>
            <person name="Lee V."/>
            <person name="Espinosa-Alvarez O."/>
            <person name="Ortiz P.A."/>
            <person name="Costa-Martins A.G."/>
            <person name="Teixeira M.M."/>
            <person name="Buck G.A."/>
        </authorList>
    </citation>
    <scope>NUCLEOTIDE SEQUENCE [LARGE SCALE GENOMIC DNA]</scope>
    <source>
        <strain evidence="1 2">AM80</strain>
    </source>
</reference>
<comment type="caution">
    <text evidence="1">The sequence shown here is derived from an EMBL/GenBank/DDBJ whole genome shotgun (WGS) entry which is preliminary data.</text>
</comment>
<proteinExistence type="predicted"/>
<dbReference type="AlphaFoldDB" id="A0A3S5IQK5"/>
<protein>
    <submittedName>
        <fullName evidence="1">WD repeat and FYVE domain-containing protein 3-like</fullName>
    </submittedName>
</protein>
<dbReference type="GeneID" id="40331316"/>
<accession>A0A3S5IQK5</accession>
<evidence type="ECO:0000313" key="1">
    <source>
        <dbReference type="EMBL" id="RNF00800.1"/>
    </source>
</evidence>